<dbReference type="Proteomes" id="UP001347796">
    <property type="component" value="Unassembled WGS sequence"/>
</dbReference>
<dbReference type="InterPro" id="IPR006578">
    <property type="entry name" value="MADF-dom"/>
</dbReference>
<evidence type="ECO:0000313" key="2">
    <source>
        <dbReference type="EMBL" id="KAK6173299.1"/>
    </source>
</evidence>
<organism evidence="2 3">
    <name type="scientific">Patella caerulea</name>
    <name type="common">Rayed Mediterranean limpet</name>
    <dbReference type="NCBI Taxonomy" id="87958"/>
    <lineage>
        <taxon>Eukaryota</taxon>
        <taxon>Metazoa</taxon>
        <taxon>Spiralia</taxon>
        <taxon>Lophotrochozoa</taxon>
        <taxon>Mollusca</taxon>
        <taxon>Gastropoda</taxon>
        <taxon>Patellogastropoda</taxon>
        <taxon>Patelloidea</taxon>
        <taxon>Patellidae</taxon>
        <taxon>Patella</taxon>
    </lineage>
</organism>
<keyword evidence="3" id="KW-1185">Reference proteome</keyword>
<sequence>MTEADLIEELRSHPLLWDPRNKDYQRELIWSLIQTKFGPAKAELHSFFISIMSVSRKKLTSLRQAHSKAIQHQK</sequence>
<dbReference type="AlphaFoldDB" id="A0AAN8JFD1"/>
<dbReference type="Pfam" id="PF10545">
    <property type="entry name" value="MADF_DNA_bdg"/>
    <property type="match status" value="1"/>
</dbReference>
<feature type="domain" description="MADF" evidence="1">
    <location>
        <begin position="6"/>
        <end position="74"/>
    </location>
</feature>
<comment type="caution">
    <text evidence="2">The sequence shown here is derived from an EMBL/GenBank/DDBJ whole genome shotgun (WGS) entry which is preliminary data.</text>
</comment>
<accession>A0AAN8JFD1</accession>
<name>A0AAN8JFD1_PATCE</name>
<proteinExistence type="predicted"/>
<gene>
    <name evidence="2" type="ORF">SNE40_016776</name>
</gene>
<dbReference type="EMBL" id="JAZGQO010000011">
    <property type="protein sequence ID" value="KAK6173299.1"/>
    <property type="molecule type" value="Genomic_DNA"/>
</dbReference>
<protein>
    <recommendedName>
        <fullName evidence="1">MADF domain-containing protein</fullName>
    </recommendedName>
</protein>
<evidence type="ECO:0000259" key="1">
    <source>
        <dbReference type="Pfam" id="PF10545"/>
    </source>
</evidence>
<evidence type="ECO:0000313" key="3">
    <source>
        <dbReference type="Proteomes" id="UP001347796"/>
    </source>
</evidence>
<reference evidence="2 3" key="1">
    <citation type="submission" date="2024-01" db="EMBL/GenBank/DDBJ databases">
        <title>The genome of the rayed Mediterranean limpet Patella caerulea (Linnaeus, 1758).</title>
        <authorList>
            <person name="Anh-Thu Weber A."/>
            <person name="Halstead-Nussloch G."/>
        </authorList>
    </citation>
    <scope>NUCLEOTIDE SEQUENCE [LARGE SCALE GENOMIC DNA]</scope>
    <source>
        <strain evidence="2">AATW-2023a</strain>
        <tissue evidence="2">Whole specimen</tissue>
    </source>
</reference>